<dbReference type="AlphaFoldDB" id="A0A7S2XKB6"/>
<reference evidence="1" key="1">
    <citation type="submission" date="2021-01" db="EMBL/GenBank/DDBJ databases">
        <authorList>
            <person name="Corre E."/>
            <person name="Pelletier E."/>
            <person name="Niang G."/>
            <person name="Scheremetjew M."/>
            <person name="Finn R."/>
            <person name="Kale V."/>
            <person name="Holt S."/>
            <person name="Cochrane G."/>
            <person name="Meng A."/>
            <person name="Brown T."/>
            <person name="Cohen L."/>
        </authorList>
    </citation>
    <scope>NUCLEOTIDE SEQUENCE</scope>
    <source>
        <strain evidence="1">CCMP2084</strain>
    </source>
</reference>
<protein>
    <submittedName>
        <fullName evidence="1">Uncharacterized protein</fullName>
    </submittedName>
</protein>
<evidence type="ECO:0000313" key="1">
    <source>
        <dbReference type="EMBL" id="CAD9813196.1"/>
    </source>
</evidence>
<gene>
    <name evidence="1" type="ORF">ASEP1449_LOCUS5021</name>
</gene>
<dbReference type="EMBL" id="HBHQ01007454">
    <property type="protein sequence ID" value="CAD9813196.1"/>
    <property type="molecule type" value="Transcribed_RNA"/>
</dbReference>
<name>A0A7S2XKB6_9STRA</name>
<accession>A0A7S2XKB6</accession>
<sequence>MSQSRRNEHQQVYLRQATILRKNLYEWDRIIRDPRGEDWPSMLGRLNAALNQTGNLDGAIEDVLEHFVYEPRKCTANPQDIPFFLSTRLTTVDTVPDETSKTNAKVDQVYESTEESDPAKVLKRYENRAAELAAEFEESMVRF</sequence>
<organism evidence="1">
    <name type="scientific">Attheya septentrionalis</name>
    <dbReference type="NCBI Taxonomy" id="420275"/>
    <lineage>
        <taxon>Eukaryota</taxon>
        <taxon>Sar</taxon>
        <taxon>Stramenopiles</taxon>
        <taxon>Ochrophyta</taxon>
        <taxon>Bacillariophyta</taxon>
        <taxon>Coscinodiscophyceae</taxon>
        <taxon>Chaetocerotophycidae</taxon>
        <taxon>Chaetocerotales</taxon>
        <taxon>Attheyaceae</taxon>
        <taxon>Attheya</taxon>
    </lineage>
</organism>
<proteinExistence type="predicted"/>